<organism evidence="3 4">
    <name type="scientific">Ceratopteris richardii</name>
    <name type="common">Triangle waterfern</name>
    <dbReference type="NCBI Taxonomy" id="49495"/>
    <lineage>
        <taxon>Eukaryota</taxon>
        <taxon>Viridiplantae</taxon>
        <taxon>Streptophyta</taxon>
        <taxon>Embryophyta</taxon>
        <taxon>Tracheophyta</taxon>
        <taxon>Polypodiopsida</taxon>
        <taxon>Polypodiidae</taxon>
        <taxon>Polypodiales</taxon>
        <taxon>Pteridineae</taxon>
        <taxon>Pteridaceae</taxon>
        <taxon>Parkerioideae</taxon>
        <taxon>Ceratopteris</taxon>
    </lineage>
</organism>
<dbReference type="EMBL" id="CM035407">
    <property type="protein sequence ID" value="KAH7444570.1"/>
    <property type="molecule type" value="Genomic_DNA"/>
</dbReference>
<dbReference type="FunFam" id="1.25.40.10:FF:000158">
    <property type="entry name" value="pentatricopeptide repeat-containing protein At2g33680"/>
    <property type="match status" value="1"/>
</dbReference>
<dbReference type="InterPro" id="IPR011990">
    <property type="entry name" value="TPR-like_helical_dom_sf"/>
</dbReference>
<comment type="caution">
    <text evidence="3">The sequence shown here is derived from an EMBL/GenBank/DDBJ whole genome shotgun (WGS) entry which is preliminary data.</text>
</comment>
<evidence type="ECO:0000313" key="4">
    <source>
        <dbReference type="Proteomes" id="UP000825935"/>
    </source>
</evidence>
<dbReference type="AlphaFoldDB" id="A0A8T2VBJ5"/>
<feature type="repeat" description="PPR" evidence="2">
    <location>
        <begin position="889"/>
        <end position="923"/>
    </location>
</feature>
<dbReference type="PANTHER" id="PTHR47926">
    <property type="entry name" value="PENTATRICOPEPTIDE REPEAT-CONTAINING PROTEIN"/>
    <property type="match status" value="1"/>
</dbReference>
<sequence>MLYPSPGRAALWTVSANINKQGRARSSRRWKTKESNLHYIESGSWTGPKICSTYPKVFTPKGTFYCTVNLHTKTCVSQTPSNQESVFPNVEKFFEEKVDDLLQVATHLQKSGYCITRDQIYCLLQGSTKDNDLERCRRIYTLMVGSGLDGIAVLVDHVIRLFVSNKSLHDANRVFNRLTQPTIHTWNALLTAHIKLGAGQRALLLFYMMDGLGTKPDKITFLCALKACSSSQDLDKGRDIHEQITNSVYRSDPMLRNAIIDMYSKCGDLGKSIEIFQKSSSRDIVSWGAMMTGYVYHGQASSALELFERLLHQETELSKVVFLGALKASAILSCATCGRLIHCELTHNETTRDLVISNSVIDMYIKCGLMADATSCFRSLLVRDEVSWGTMIAGFVAVGDPEKALQYFYEMQGQGLKSGNAIFSSLVKACGLVKDTIEGMQAHHLILASGTTLDMVVCSALIDMYVKCEALQEAWNVFVVLPLPDLISWGSIISGCCTAGCGFAALDLFGRMQESGINPDHMIVTSLVKSCGDIASMVAIMYMQHHITEAEMDTDEIIGSALIDAYAKCGYLTEASMTLNGLQNRDHIAYCSVIAGYVAHGHGALALDLFEKMQDEGFEANRVVLLCTLQACGSTCSLYQSRIIHDKIIRYNLELDSAIANTLIDVYSKCGSLETACKLFETSGVLDDVHWGTMLAGYVMHGKIVQALELLRDIENKGVEVNTFMCSSILKLCCALKDGEQGRCVHDDIIRSSLDTDTVLANSLILMYCRQGYLQDAYRVLLNLPRRDSVSWATIIAANMEHGRAFLAMQDFERMQNEGVNPSMAALICTVKACASIGAIVQGRVIHNLVVLGELEKDAVVGSTLVELYSMSGSPDEAYQLLGKLPHHDAAAWGALISGCTHNGELKLARCYFSDMLKKGVVPDSGVFTCLLSSCSQEGLVEEGHWYFTSMKKLFCVSPNIQHYGCIIELLGRIGDFNQAKDFIDMMPIYPDMIIWMSLLTNCRTYTDIAMAQWCFQQLFRLGAVDAACCILMSDIHSEANLWQDIGKECKVGSCVHVSKQPDVAWLNVGDNVHEFAVGDENDLLQENAYAKLMKLSIVLRSCGFIPLLNATLESSLCGTDSLMSSQREVD</sequence>
<dbReference type="Gene3D" id="1.25.40.10">
    <property type="entry name" value="Tetratricopeptide repeat domain"/>
    <property type="match status" value="6"/>
</dbReference>
<dbReference type="GO" id="GO:0009451">
    <property type="term" value="P:RNA modification"/>
    <property type="evidence" value="ECO:0007669"/>
    <property type="project" value="InterPro"/>
</dbReference>
<dbReference type="PROSITE" id="PS51375">
    <property type="entry name" value="PPR"/>
    <property type="match status" value="8"/>
</dbReference>
<feature type="repeat" description="PPR" evidence="2">
    <location>
        <begin position="283"/>
        <end position="317"/>
    </location>
</feature>
<feature type="repeat" description="PPR" evidence="2">
    <location>
        <begin position="788"/>
        <end position="822"/>
    </location>
</feature>
<keyword evidence="4" id="KW-1185">Reference proteome</keyword>
<evidence type="ECO:0000256" key="1">
    <source>
        <dbReference type="ARBA" id="ARBA00022737"/>
    </source>
</evidence>
<dbReference type="NCBIfam" id="TIGR00756">
    <property type="entry name" value="PPR"/>
    <property type="match status" value="5"/>
</dbReference>
<dbReference type="OrthoDB" id="1894515at2759"/>
<feature type="repeat" description="PPR" evidence="2">
    <location>
        <begin position="384"/>
        <end position="418"/>
    </location>
</feature>
<name>A0A8T2VBJ5_CERRI</name>
<feature type="repeat" description="PPR" evidence="2">
    <location>
        <begin position="586"/>
        <end position="620"/>
    </location>
</feature>
<proteinExistence type="predicted"/>
<dbReference type="GO" id="GO:0003723">
    <property type="term" value="F:RNA binding"/>
    <property type="evidence" value="ECO:0007669"/>
    <property type="project" value="InterPro"/>
</dbReference>
<evidence type="ECO:0000256" key="2">
    <source>
        <dbReference type="PROSITE-ProRule" id="PRU00708"/>
    </source>
</evidence>
<evidence type="ECO:0000313" key="3">
    <source>
        <dbReference type="EMBL" id="KAH7444570.1"/>
    </source>
</evidence>
<dbReference type="InterPro" id="IPR002885">
    <property type="entry name" value="PPR_rpt"/>
</dbReference>
<dbReference type="PANTHER" id="PTHR47926:SF382">
    <property type="entry name" value="PENTACOTRIPEPTIDE-REPEAT REGION OF PRORP DOMAIN-CONTAINING PROTEIN"/>
    <property type="match status" value="1"/>
</dbReference>
<keyword evidence="1" id="KW-0677">Repeat</keyword>
<accession>A0A8T2VBJ5</accession>
<protein>
    <recommendedName>
        <fullName evidence="5">Pentatricopeptide repeat-containing protein</fullName>
    </recommendedName>
</protein>
<reference evidence="3" key="1">
    <citation type="submission" date="2021-08" db="EMBL/GenBank/DDBJ databases">
        <title>WGS assembly of Ceratopteris richardii.</title>
        <authorList>
            <person name="Marchant D.B."/>
            <person name="Chen G."/>
            <person name="Jenkins J."/>
            <person name="Shu S."/>
            <person name="Leebens-Mack J."/>
            <person name="Grimwood J."/>
            <person name="Schmutz J."/>
            <person name="Soltis P."/>
            <person name="Soltis D."/>
            <person name="Chen Z.-H."/>
        </authorList>
    </citation>
    <scope>NUCLEOTIDE SEQUENCE</scope>
    <source>
        <strain evidence="3">Whitten #5841</strain>
        <tissue evidence="3">Leaf</tissue>
    </source>
</reference>
<dbReference type="Pfam" id="PF01535">
    <property type="entry name" value="PPR"/>
    <property type="match status" value="11"/>
</dbReference>
<feature type="repeat" description="PPR" evidence="2">
    <location>
        <begin position="687"/>
        <end position="721"/>
    </location>
</feature>
<dbReference type="Proteomes" id="UP000825935">
    <property type="component" value="Chromosome 2"/>
</dbReference>
<dbReference type="Pfam" id="PF13041">
    <property type="entry name" value="PPR_2"/>
    <property type="match status" value="1"/>
</dbReference>
<feature type="repeat" description="PPR" evidence="2">
    <location>
        <begin position="485"/>
        <end position="519"/>
    </location>
</feature>
<dbReference type="InterPro" id="IPR046960">
    <property type="entry name" value="PPR_At4g14850-like_plant"/>
</dbReference>
<feature type="repeat" description="PPR" evidence="2">
    <location>
        <begin position="182"/>
        <end position="216"/>
    </location>
</feature>
<dbReference type="GO" id="GO:0048731">
    <property type="term" value="P:system development"/>
    <property type="evidence" value="ECO:0007669"/>
    <property type="project" value="UniProtKB-ARBA"/>
</dbReference>
<gene>
    <name evidence="3" type="ORF">KP509_02G083400</name>
</gene>
<evidence type="ECO:0008006" key="5">
    <source>
        <dbReference type="Google" id="ProtNLM"/>
    </source>
</evidence>